<feature type="non-terminal residue" evidence="3">
    <location>
        <position position="201"/>
    </location>
</feature>
<sequence length="201" mass="23550">MLRQVFVLKGNEIIYKRFYGSALTNSDIENISYKIITEAKKMLGKTTGHFDYFQYRVAYDVELEHKISILFITGLIDDFYRIIKTQLLNFKKYFFDCFEDKLKEKQIINNQGLKRINVKLDDMHRNLKPKIAIVGFAGVGKTTIKKLIKMDEIPLQHVPTISGDIATIKIGKLFFRLFDFAGQEQFKFLWKNFIKESDAVL</sequence>
<evidence type="ECO:0000256" key="1">
    <source>
        <dbReference type="ARBA" id="ARBA00022741"/>
    </source>
</evidence>
<name>X0ST71_9ZZZZ</name>
<dbReference type="GO" id="GO:0003924">
    <property type="term" value="F:GTPase activity"/>
    <property type="evidence" value="ECO:0007669"/>
    <property type="project" value="InterPro"/>
</dbReference>
<proteinExistence type="predicted"/>
<dbReference type="AlphaFoldDB" id="X0ST71"/>
<keyword evidence="2" id="KW-0342">GTP-binding</keyword>
<gene>
    <name evidence="3" type="ORF">S01H1_06935</name>
</gene>
<dbReference type="GO" id="GO:0005525">
    <property type="term" value="F:GTP binding"/>
    <property type="evidence" value="ECO:0007669"/>
    <property type="project" value="UniProtKB-KW"/>
</dbReference>
<dbReference type="EMBL" id="BARS01003575">
    <property type="protein sequence ID" value="GAF84363.1"/>
    <property type="molecule type" value="Genomic_DNA"/>
</dbReference>
<reference evidence="3" key="1">
    <citation type="journal article" date="2014" name="Front. Microbiol.">
        <title>High frequency of phylogenetically diverse reductive dehalogenase-homologous genes in deep subseafloor sedimentary metagenomes.</title>
        <authorList>
            <person name="Kawai M."/>
            <person name="Futagami T."/>
            <person name="Toyoda A."/>
            <person name="Takaki Y."/>
            <person name="Nishi S."/>
            <person name="Hori S."/>
            <person name="Arai W."/>
            <person name="Tsubouchi T."/>
            <person name="Morono Y."/>
            <person name="Uchiyama I."/>
            <person name="Ito T."/>
            <person name="Fujiyama A."/>
            <person name="Inagaki F."/>
            <person name="Takami H."/>
        </authorList>
    </citation>
    <scope>NUCLEOTIDE SEQUENCE</scope>
    <source>
        <strain evidence="3">Expedition CK06-06</strain>
    </source>
</reference>
<comment type="caution">
    <text evidence="3">The sequence shown here is derived from an EMBL/GenBank/DDBJ whole genome shotgun (WGS) entry which is preliminary data.</text>
</comment>
<keyword evidence="1" id="KW-0547">Nucleotide-binding</keyword>
<dbReference type="Gene3D" id="3.40.50.300">
    <property type="entry name" value="P-loop containing nucleotide triphosphate hydrolases"/>
    <property type="match status" value="1"/>
</dbReference>
<dbReference type="SUPFAM" id="SSF52540">
    <property type="entry name" value="P-loop containing nucleoside triphosphate hydrolases"/>
    <property type="match status" value="1"/>
</dbReference>
<dbReference type="Pfam" id="PF00025">
    <property type="entry name" value="Arf"/>
    <property type="match status" value="1"/>
</dbReference>
<dbReference type="InterPro" id="IPR027417">
    <property type="entry name" value="P-loop_NTPase"/>
</dbReference>
<evidence type="ECO:0000256" key="2">
    <source>
        <dbReference type="ARBA" id="ARBA00023134"/>
    </source>
</evidence>
<evidence type="ECO:0000313" key="3">
    <source>
        <dbReference type="EMBL" id="GAF84363.1"/>
    </source>
</evidence>
<organism evidence="3">
    <name type="scientific">marine sediment metagenome</name>
    <dbReference type="NCBI Taxonomy" id="412755"/>
    <lineage>
        <taxon>unclassified sequences</taxon>
        <taxon>metagenomes</taxon>
        <taxon>ecological metagenomes</taxon>
    </lineage>
</organism>
<protein>
    <submittedName>
        <fullName evidence="3">Uncharacterized protein</fullName>
    </submittedName>
</protein>
<dbReference type="InterPro" id="IPR006689">
    <property type="entry name" value="Small_GTPase_ARF/SAR"/>
</dbReference>
<accession>X0ST71</accession>